<accession>A0ABR0KAK1</accession>
<comment type="caution">
    <text evidence="4">The sequence shown here is derived from an EMBL/GenBank/DDBJ whole genome shotgun (WGS) entry which is preliminary data.</text>
</comment>
<dbReference type="InterPro" id="IPR002048">
    <property type="entry name" value="EF_hand_dom"/>
</dbReference>
<dbReference type="InterPro" id="IPR006685">
    <property type="entry name" value="MscS_channel_2nd"/>
</dbReference>
<feature type="transmembrane region" description="Helical" evidence="2">
    <location>
        <begin position="95"/>
        <end position="119"/>
    </location>
</feature>
<evidence type="ECO:0000259" key="3">
    <source>
        <dbReference type="PROSITE" id="PS50222"/>
    </source>
</evidence>
<name>A0ABR0KAK1_9EURO</name>
<keyword evidence="5" id="KW-1185">Reference proteome</keyword>
<keyword evidence="2" id="KW-0812">Transmembrane</keyword>
<keyword evidence="2" id="KW-0472">Membrane</keyword>
<protein>
    <recommendedName>
        <fullName evidence="3">EF-hand domain-containing protein</fullName>
    </recommendedName>
</protein>
<keyword evidence="2" id="KW-1133">Transmembrane helix</keyword>
<feature type="transmembrane region" description="Helical" evidence="2">
    <location>
        <begin position="229"/>
        <end position="253"/>
    </location>
</feature>
<dbReference type="EMBL" id="JAVRRG010000062">
    <property type="protein sequence ID" value="KAK5092198.1"/>
    <property type="molecule type" value="Genomic_DNA"/>
</dbReference>
<dbReference type="PANTHER" id="PTHR31323:SF1">
    <property type="entry name" value="MECHANOSENSITIVE ION CHANNEL PROTEIN"/>
    <property type="match status" value="1"/>
</dbReference>
<evidence type="ECO:0000313" key="5">
    <source>
        <dbReference type="Proteomes" id="UP001345013"/>
    </source>
</evidence>
<evidence type="ECO:0000256" key="1">
    <source>
        <dbReference type="SAM" id="MobiDB-lite"/>
    </source>
</evidence>
<feature type="transmembrane region" description="Helical" evidence="2">
    <location>
        <begin position="440"/>
        <end position="459"/>
    </location>
</feature>
<feature type="region of interest" description="Disordered" evidence="1">
    <location>
        <begin position="54"/>
        <end position="84"/>
    </location>
</feature>
<sequence>MVVSDQFHFYNDADTRPVSSDSRRHMTTHSYTSSTDMKKEVVVSEIPLFDMPTEKPLAKAPSEPLRRSQELARPKRKPKPKPFDRLVKAAGDQSLFVKGVIIAILSAVPFVVFLCVAKFCFPEVQRVANLPITLVQLATWLIVCWGSFVGILYLGRVVALGVSWICKQSTSLNRFRSLARETCLRITMLLWAAVGYAVAPQIFTSQDIAEALTEKDKTSISDWNNKMRLAFMFLMIAFAIILVQGILLQLISIQYIEGFIGPRAEKASDELLVLKDLNHLVRRHLSSDDIGIVSRFLKSLLLPIDSKDLYYVISRGEGDEDIWNEYAGNIWTTISNGRSFLTAQDLSRQLTDMNRDPERGRDLFLQLDDSLDGQITEDEVTKLVHKIGLQLNRRTQAMSGIRHLMQKLEIVLSILMLGLILCIYVIFFSNKDMRSNIGSLWSGIVGLSFAFSGAVTEFVNSSVFCFGKHPYDIGDYVDVKGKKYVVARIFLTHTNFEQVQNEHIRGLVTQMSHASLIAEPIVNWTRTLEEASGRHARAEGESGAVAGERDDAVARLVVAKLEHLKKTKEE</sequence>
<dbReference type="PANTHER" id="PTHR31323">
    <property type="entry name" value="MECHANOSENSITIVE ION CHANNEL PROTEIN MSY2"/>
    <property type="match status" value="1"/>
</dbReference>
<feature type="compositionally biased region" description="Basic and acidic residues" evidence="1">
    <location>
        <begin position="64"/>
        <end position="73"/>
    </location>
</feature>
<evidence type="ECO:0000313" key="4">
    <source>
        <dbReference type="EMBL" id="KAK5092198.1"/>
    </source>
</evidence>
<feature type="domain" description="EF-hand" evidence="3">
    <location>
        <begin position="355"/>
        <end position="390"/>
    </location>
</feature>
<reference evidence="4 5" key="1">
    <citation type="submission" date="2023-08" db="EMBL/GenBank/DDBJ databases">
        <title>Black Yeasts Isolated from many extreme environments.</title>
        <authorList>
            <person name="Coleine C."/>
            <person name="Stajich J.E."/>
            <person name="Selbmann L."/>
        </authorList>
    </citation>
    <scope>NUCLEOTIDE SEQUENCE [LARGE SCALE GENOMIC DNA]</scope>
    <source>
        <strain evidence="4 5">CCFEE 5885</strain>
    </source>
</reference>
<gene>
    <name evidence="4" type="ORF">LTR24_005449</name>
</gene>
<dbReference type="InterPro" id="IPR058650">
    <property type="entry name" value="Msy1/2-like"/>
</dbReference>
<evidence type="ECO:0000256" key="2">
    <source>
        <dbReference type="SAM" id="Phobius"/>
    </source>
</evidence>
<dbReference type="Pfam" id="PF00924">
    <property type="entry name" value="MS_channel_2nd"/>
    <property type="match status" value="1"/>
</dbReference>
<dbReference type="Proteomes" id="UP001345013">
    <property type="component" value="Unassembled WGS sequence"/>
</dbReference>
<dbReference type="Pfam" id="PF25886">
    <property type="entry name" value="Msy1"/>
    <property type="match status" value="1"/>
</dbReference>
<dbReference type="PROSITE" id="PS50222">
    <property type="entry name" value="EF_HAND_2"/>
    <property type="match status" value="1"/>
</dbReference>
<proteinExistence type="predicted"/>
<organism evidence="4 5">
    <name type="scientific">Lithohypha guttulata</name>
    <dbReference type="NCBI Taxonomy" id="1690604"/>
    <lineage>
        <taxon>Eukaryota</taxon>
        <taxon>Fungi</taxon>
        <taxon>Dikarya</taxon>
        <taxon>Ascomycota</taxon>
        <taxon>Pezizomycotina</taxon>
        <taxon>Eurotiomycetes</taxon>
        <taxon>Chaetothyriomycetidae</taxon>
        <taxon>Chaetothyriales</taxon>
        <taxon>Trichomeriaceae</taxon>
        <taxon>Lithohypha</taxon>
    </lineage>
</organism>
<feature type="transmembrane region" description="Helical" evidence="2">
    <location>
        <begin position="139"/>
        <end position="162"/>
    </location>
</feature>
<feature type="transmembrane region" description="Helical" evidence="2">
    <location>
        <begin position="408"/>
        <end position="428"/>
    </location>
</feature>